<evidence type="ECO:0000313" key="4">
    <source>
        <dbReference type="EMBL" id="HIX49536.1"/>
    </source>
</evidence>
<dbReference type="Pfam" id="PF01381">
    <property type="entry name" value="HTH_3"/>
    <property type="match status" value="1"/>
</dbReference>
<dbReference type="EMBL" id="DXFA01000181">
    <property type="protein sequence ID" value="HIX49536.1"/>
    <property type="molecule type" value="Genomic_DNA"/>
</dbReference>
<feature type="transmembrane region" description="Helical" evidence="2">
    <location>
        <begin position="313"/>
        <end position="332"/>
    </location>
</feature>
<feature type="transmembrane region" description="Helical" evidence="2">
    <location>
        <begin position="112"/>
        <end position="132"/>
    </location>
</feature>
<evidence type="ECO:0000313" key="5">
    <source>
        <dbReference type="Proteomes" id="UP000824243"/>
    </source>
</evidence>
<dbReference type="CDD" id="cd00093">
    <property type="entry name" value="HTH_XRE"/>
    <property type="match status" value="1"/>
</dbReference>
<evidence type="ECO:0000259" key="3">
    <source>
        <dbReference type="PROSITE" id="PS50943"/>
    </source>
</evidence>
<dbReference type="Proteomes" id="UP000824243">
    <property type="component" value="Unassembled WGS sequence"/>
</dbReference>
<keyword evidence="2" id="KW-1133">Transmembrane helix</keyword>
<evidence type="ECO:0000256" key="2">
    <source>
        <dbReference type="SAM" id="Phobius"/>
    </source>
</evidence>
<dbReference type="SUPFAM" id="SSF47413">
    <property type="entry name" value="lambda repressor-like DNA-binding domains"/>
    <property type="match status" value="1"/>
</dbReference>
<feature type="transmembrane region" description="Helical" evidence="2">
    <location>
        <begin position="284"/>
        <end position="301"/>
    </location>
</feature>
<dbReference type="PANTHER" id="PTHR46558:SF4">
    <property type="entry name" value="DNA-BIDING PHAGE PROTEIN"/>
    <property type="match status" value="1"/>
</dbReference>
<dbReference type="SMART" id="SM00530">
    <property type="entry name" value="HTH_XRE"/>
    <property type="match status" value="1"/>
</dbReference>
<reference evidence="4" key="2">
    <citation type="submission" date="2021-04" db="EMBL/GenBank/DDBJ databases">
        <authorList>
            <person name="Gilroy R."/>
        </authorList>
    </citation>
    <scope>NUCLEOTIDE SEQUENCE</scope>
    <source>
        <strain evidence="4">ChiSjej5B23-15282</strain>
    </source>
</reference>
<evidence type="ECO:0000256" key="1">
    <source>
        <dbReference type="ARBA" id="ARBA00023125"/>
    </source>
</evidence>
<comment type="caution">
    <text evidence="4">The sequence shown here is derived from an EMBL/GenBank/DDBJ whole genome shotgun (WGS) entry which is preliminary data.</text>
</comment>
<dbReference type="InterPro" id="IPR001387">
    <property type="entry name" value="Cro/C1-type_HTH"/>
</dbReference>
<feature type="domain" description="HTH cro/C1-type" evidence="3">
    <location>
        <begin position="7"/>
        <end position="61"/>
    </location>
</feature>
<keyword evidence="1" id="KW-0238">DNA-binding</keyword>
<accession>A0A9D1VYN7</accession>
<proteinExistence type="predicted"/>
<protein>
    <submittedName>
        <fullName evidence="4">Helix-turn-helix domain-containing protein</fullName>
    </submittedName>
</protein>
<dbReference type="PANTHER" id="PTHR46558">
    <property type="entry name" value="TRACRIPTIONAL REGULATORY PROTEIN-RELATED-RELATED"/>
    <property type="match status" value="1"/>
</dbReference>
<organism evidence="4 5">
    <name type="scientific">Candidatus Mediterraneibacter caccavium</name>
    <dbReference type="NCBI Taxonomy" id="2838661"/>
    <lineage>
        <taxon>Bacteria</taxon>
        <taxon>Bacillati</taxon>
        <taxon>Bacillota</taxon>
        <taxon>Clostridia</taxon>
        <taxon>Lachnospirales</taxon>
        <taxon>Lachnospiraceae</taxon>
        <taxon>Mediterraneibacter</taxon>
    </lineage>
</organism>
<keyword evidence="2" id="KW-0812">Transmembrane</keyword>
<dbReference type="PROSITE" id="PS50943">
    <property type="entry name" value="HTH_CROC1"/>
    <property type="match status" value="1"/>
</dbReference>
<dbReference type="Gene3D" id="1.10.260.40">
    <property type="entry name" value="lambda repressor-like DNA-binding domains"/>
    <property type="match status" value="1"/>
</dbReference>
<feature type="transmembrane region" description="Helical" evidence="2">
    <location>
        <begin position="205"/>
        <end position="228"/>
    </location>
</feature>
<dbReference type="InterPro" id="IPR010982">
    <property type="entry name" value="Lambda_DNA-bd_dom_sf"/>
</dbReference>
<keyword evidence="2" id="KW-0472">Membrane</keyword>
<gene>
    <name evidence="4" type="ORF">H9981_11105</name>
</gene>
<dbReference type="AlphaFoldDB" id="A0A9D1VYN7"/>
<feature type="transmembrane region" description="Helical" evidence="2">
    <location>
        <begin position="234"/>
        <end position="263"/>
    </location>
</feature>
<dbReference type="GO" id="GO:0003677">
    <property type="term" value="F:DNA binding"/>
    <property type="evidence" value="ECO:0007669"/>
    <property type="project" value="UniProtKB-KW"/>
</dbReference>
<feature type="transmembrane region" description="Helical" evidence="2">
    <location>
        <begin position="144"/>
        <end position="168"/>
    </location>
</feature>
<reference evidence="4" key="1">
    <citation type="journal article" date="2021" name="PeerJ">
        <title>Extensive microbial diversity within the chicken gut microbiome revealed by metagenomics and culture.</title>
        <authorList>
            <person name="Gilroy R."/>
            <person name="Ravi A."/>
            <person name="Getino M."/>
            <person name="Pursley I."/>
            <person name="Horton D.L."/>
            <person name="Alikhan N.F."/>
            <person name="Baker D."/>
            <person name="Gharbi K."/>
            <person name="Hall N."/>
            <person name="Watson M."/>
            <person name="Adriaenssens E.M."/>
            <person name="Foster-Nyarko E."/>
            <person name="Jarju S."/>
            <person name="Secka A."/>
            <person name="Antonio M."/>
            <person name="Oren A."/>
            <person name="Chaudhuri R.R."/>
            <person name="La Ragione R."/>
            <person name="Hildebrand F."/>
            <person name="Pallen M.J."/>
        </authorList>
    </citation>
    <scope>NUCLEOTIDE SEQUENCE</scope>
    <source>
        <strain evidence="4">ChiSjej5B23-15282</strain>
    </source>
</reference>
<name>A0A9D1VYN7_9FIRM</name>
<sequence length="337" mass="37051">MILADKIAELRKKNGWSQEELAGQLGVSRQSVSKWESASSIPDLDKILKMSEIFGVSTDYLLKDSDGPDEEAITYAAPDTIPDADSSGDIRTVSLEEANTFMDITQDMAAKVAAGVSLCILSPILMILLGGLSDEEGGYILPEALAVAVGFTVLLVMVAAAVSIFIWYARKTERFEYLEKEPIELAYGVTGVVEKRKKGYEPSHGISLVIGVVLCILSAVPVFVLGVLDEEGMLAIFGVIFCLVIVSAGVFFLVRTCVIFGSFQKLLEEGDYSRDKKLADKRNEIITTVYWCIVTAVYLGWSFHTMEWHRTWIIWPSAAVLFAAVLGVSEAYHKKRK</sequence>